<gene>
    <name evidence="3" type="ORF">NHX12_033303</name>
</gene>
<protein>
    <recommendedName>
        <fullName evidence="2">Spermatogenesis-associated protein 1 C-terminal domain-containing protein</fullName>
    </recommendedName>
</protein>
<evidence type="ECO:0000313" key="3">
    <source>
        <dbReference type="EMBL" id="KAJ3599340.1"/>
    </source>
</evidence>
<dbReference type="Proteomes" id="UP001148018">
    <property type="component" value="Unassembled WGS sequence"/>
</dbReference>
<dbReference type="PANTHER" id="PTHR14421">
    <property type="entry name" value="SPERMATOGENESIS-ASSOCIATED PROTEIN 1"/>
    <property type="match status" value="1"/>
</dbReference>
<feature type="compositionally biased region" description="Polar residues" evidence="1">
    <location>
        <begin position="199"/>
        <end position="209"/>
    </location>
</feature>
<feature type="compositionally biased region" description="Acidic residues" evidence="1">
    <location>
        <begin position="65"/>
        <end position="86"/>
    </location>
</feature>
<feature type="region of interest" description="Disordered" evidence="1">
    <location>
        <begin position="196"/>
        <end position="229"/>
    </location>
</feature>
<feature type="compositionally biased region" description="Polar residues" evidence="1">
    <location>
        <begin position="1"/>
        <end position="23"/>
    </location>
</feature>
<keyword evidence="4" id="KW-1185">Reference proteome</keyword>
<dbReference type="InterPro" id="IPR039062">
    <property type="entry name" value="SPAT1"/>
</dbReference>
<evidence type="ECO:0000313" key="4">
    <source>
        <dbReference type="Proteomes" id="UP001148018"/>
    </source>
</evidence>
<feature type="domain" description="Spermatogenesis-associated protein 1 C-terminal" evidence="2">
    <location>
        <begin position="115"/>
        <end position="180"/>
    </location>
</feature>
<evidence type="ECO:0000256" key="1">
    <source>
        <dbReference type="SAM" id="MobiDB-lite"/>
    </source>
</evidence>
<comment type="caution">
    <text evidence="3">The sequence shown here is derived from an EMBL/GenBank/DDBJ whole genome shotgun (WGS) entry which is preliminary data.</text>
</comment>
<sequence length="229" mass="25928">MGENNSSVCSQSLILDTRSSSPDHQAYYPHKPCSGPTAGNPKGPPIKFPLIPRGSRHSPSTPSAADEEEQREEEEEQEEDEGDEESCCSTEGEREEAQEGGSSLRADWTEERSQKRRTLMRSPHDTHTLQREELIEEIRTKYFETKKATVPLDETLRNLRQELETFYNKLLHQLQARDGRLRKQAATELRALKAELAQKKSQSSHTGPLTSHPFGLTPRTRLYAQKTGS</sequence>
<dbReference type="EMBL" id="JANIIK010000048">
    <property type="protein sequence ID" value="KAJ3599340.1"/>
    <property type="molecule type" value="Genomic_DNA"/>
</dbReference>
<organism evidence="3 4">
    <name type="scientific">Muraenolepis orangiensis</name>
    <name type="common">Patagonian moray cod</name>
    <dbReference type="NCBI Taxonomy" id="630683"/>
    <lineage>
        <taxon>Eukaryota</taxon>
        <taxon>Metazoa</taxon>
        <taxon>Chordata</taxon>
        <taxon>Craniata</taxon>
        <taxon>Vertebrata</taxon>
        <taxon>Euteleostomi</taxon>
        <taxon>Actinopterygii</taxon>
        <taxon>Neopterygii</taxon>
        <taxon>Teleostei</taxon>
        <taxon>Neoteleostei</taxon>
        <taxon>Acanthomorphata</taxon>
        <taxon>Zeiogadaria</taxon>
        <taxon>Gadariae</taxon>
        <taxon>Gadiformes</taxon>
        <taxon>Muraenolepidoidei</taxon>
        <taxon>Muraenolepididae</taxon>
        <taxon>Muraenolepis</taxon>
    </lineage>
</organism>
<dbReference type="InterPro" id="IPR031478">
    <property type="entry name" value="SPATA1_C"/>
</dbReference>
<dbReference type="Pfam" id="PF15743">
    <property type="entry name" value="SPATA1_C"/>
    <property type="match status" value="1"/>
</dbReference>
<feature type="region of interest" description="Disordered" evidence="1">
    <location>
        <begin position="1"/>
        <end position="128"/>
    </location>
</feature>
<dbReference type="PANTHER" id="PTHR14421:SF3">
    <property type="entry name" value="SPERMATOGENESIS-ASSOCIATED PROTEIN 1"/>
    <property type="match status" value="1"/>
</dbReference>
<dbReference type="AlphaFoldDB" id="A0A9Q0E2E1"/>
<dbReference type="OrthoDB" id="9901850at2759"/>
<proteinExistence type="predicted"/>
<evidence type="ECO:0000259" key="2">
    <source>
        <dbReference type="Pfam" id="PF15743"/>
    </source>
</evidence>
<reference evidence="3" key="1">
    <citation type="submission" date="2022-07" db="EMBL/GenBank/DDBJ databases">
        <title>Chromosome-level genome of Muraenolepis orangiensis.</title>
        <authorList>
            <person name="Kim J."/>
        </authorList>
    </citation>
    <scope>NUCLEOTIDE SEQUENCE</scope>
    <source>
        <strain evidence="3">KU_S4_2022</strain>
        <tissue evidence="3">Muscle</tissue>
    </source>
</reference>
<name>A0A9Q0E2E1_9TELE</name>
<accession>A0A9Q0E2E1</accession>